<dbReference type="GO" id="GO:0019213">
    <property type="term" value="F:deacetylase activity"/>
    <property type="evidence" value="ECO:0007669"/>
    <property type="project" value="InterPro"/>
</dbReference>
<feature type="binding site" description="via carbamate group" evidence="1">
    <location>
        <position position="162"/>
    </location>
    <ligand>
        <name>Zn(2+)</name>
        <dbReference type="ChEBI" id="CHEBI:29105"/>
        <label>2</label>
    </ligand>
</feature>
<evidence type="ECO:0000259" key="4">
    <source>
        <dbReference type="Pfam" id="PF01979"/>
    </source>
</evidence>
<feature type="binding site" evidence="1">
    <location>
        <position position="61"/>
    </location>
    <ligand>
        <name>Zn(2+)</name>
        <dbReference type="ChEBI" id="CHEBI:29105"/>
        <label>1</label>
    </ligand>
</feature>
<reference evidence="5 6" key="1">
    <citation type="submission" date="2019-07" db="EMBL/GenBank/DDBJ databases">
        <title>Qingshengfaniella alkalisoli gen. nov., sp. nov., isolated from saline soil.</title>
        <authorList>
            <person name="Xu L."/>
            <person name="Huang X.-X."/>
            <person name="Sun J.-Q."/>
        </authorList>
    </citation>
    <scope>NUCLEOTIDE SEQUENCE [LARGE SCALE GENOMIC DNA]</scope>
    <source>
        <strain evidence="5 6">DSM 27279</strain>
    </source>
</reference>
<keyword evidence="5" id="KW-0378">Hydrolase</keyword>
<keyword evidence="1" id="KW-0479">Metal-binding</keyword>
<feature type="site" description="Transition state stabilizer" evidence="3">
    <location>
        <position position="164"/>
    </location>
</feature>
<protein>
    <submittedName>
        <fullName evidence="5">Amidohydrolase/deacetylase family metallohydrolase</fullName>
    </submittedName>
</protein>
<dbReference type="GO" id="GO:0016810">
    <property type="term" value="F:hydrolase activity, acting on carbon-nitrogen (but not peptide) bonds"/>
    <property type="evidence" value="ECO:0007669"/>
    <property type="project" value="InterPro"/>
</dbReference>
<dbReference type="EMBL" id="VLTJ01000039">
    <property type="protein sequence ID" value="TSH90574.1"/>
    <property type="molecule type" value="Genomic_DNA"/>
</dbReference>
<feature type="binding site" evidence="1">
    <location>
        <position position="218"/>
    </location>
    <ligand>
        <name>Zn(2+)</name>
        <dbReference type="ChEBI" id="CHEBI:29105"/>
        <label>2</label>
    </ligand>
</feature>
<evidence type="ECO:0000256" key="3">
    <source>
        <dbReference type="PIRSR" id="PIRSR039004-3"/>
    </source>
</evidence>
<gene>
    <name evidence="5" type="ORF">FOZ76_22465</name>
</gene>
<keyword evidence="6" id="KW-1185">Reference proteome</keyword>
<dbReference type="Pfam" id="PF01979">
    <property type="entry name" value="Amidohydro_1"/>
    <property type="match status" value="1"/>
</dbReference>
<dbReference type="SUPFAM" id="SSF51338">
    <property type="entry name" value="Composite domain of metallo-dependent hydrolases"/>
    <property type="match status" value="1"/>
</dbReference>
<dbReference type="SUPFAM" id="SSF51556">
    <property type="entry name" value="Metallo-dependent hydrolases"/>
    <property type="match status" value="1"/>
</dbReference>
<dbReference type="Gene3D" id="3.20.20.140">
    <property type="entry name" value="Metal-dependent hydrolases"/>
    <property type="match status" value="1"/>
</dbReference>
<dbReference type="InterPro" id="IPR006680">
    <property type="entry name" value="Amidohydro-rel"/>
</dbReference>
<dbReference type="InterPro" id="IPR020043">
    <property type="entry name" value="Deacetylase_Atu3266-like"/>
</dbReference>
<evidence type="ECO:0000313" key="6">
    <source>
        <dbReference type="Proteomes" id="UP000318405"/>
    </source>
</evidence>
<dbReference type="AlphaFoldDB" id="A0A556ACG0"/>
<feature type="domain" description="Amidohydrolase-related" evidence="4">
    <location>
        <begin position="52"/>
        <end position="341"/>
    </location>
</feature>
<keyword evidence="1" id="KW-0862">Zinc</keyword>
<dbReference type="RefSeq" id="WP_143950491.1">
    <property type="nucleotide sequence ID" value="NZ_BAABMB010000003.1"/>
</dbReference>
<evidence type="ECO:0000256" key="1">
    <source>
        <dbReference type="PIRSR" id="PIRSR039004-1"/>
    </source>
</evidence>
<feature type="binding site" evidence="1">
    <location>
        <position position="278"/>
    </location>
    <ligand>
        <name>Zn(2+)</name>
        <dbReference type="ChEBI" id="CHEBI:29105"/>
        <label>1</label>
    </ligand>
</feature>
<proteinExistence type="predicted"/>
<dbReference type="NCBIfam" id="NF006689">
    <property type="entry name" value="PRK09237.1"/>
    <property type="match status" value="1"/>
</dbReference>
<feature type="binding site" evidence="1">
    <location>
        <position position="195"/>
    </location>
    <ligand>
        <name>Zn(2+)</name>
        <dbReference type="ChEBI" id="CHEBI:29105"/>
        <label>2</label>
    </ligand>
</feature>
<name>A0A556ACG0_9BURK</name>
<dbReference type="PIRSF" id="PIRSF039004">
    <property type="entry name" value="ADE_EF_0837"/>
    <property type="match status" value="1"/>
</dbReference>
<dbReference type="GO" id="GO:0046872">
    <property type="term" value="F:metal ion binding"/>
    <property type="evidence" value="ECO:0007669"/>
    <property type="project" value="UniProtKB-KW"/>
</dbReference>
<dbReference type="Gene3D" id="2.30.40.10">
    <property type="entry name" value="Urease, subunit C, domain 1"/>
    <property type="match status" value="1"/>
</dbReference>
<dbReference type="InterPro" id="IPR011059">
    <property type="entry name" value="Metal-dep_hydrolase_composite"/>
</dbReference>
<evidence type="ECO:0000313" key="5">
    <source>
        <dbReference type="EMBL" id="TSH90574.1"/>
    </source>
</evidence>
<feature type="modified residue" description="N6-carboxylysine" evidence="2">
    <location>
        <position position="162"/>
    </location>
</feature>
<feature type="binding site" evidence="1">
    <location>
        <position position="63"/>
    </location>
    <ligand>
        <name>Zn(2+)</name>
        <dbReference type="ChEBI" id="CHEBI:29105"/>
        <label>1</label>
    </ligand>
</feature>
<dbReference type="InterPro" id="IPR032466">
    <property type="entry name" value="Metal_Hydrolase"/>
</dbReference>
<organism evidence="5 6">
    <name type="scientific">Verticiella sediminum</name>
    <dbReference type="NCBI Taxonomy" id="1247510"/>
    <lineage>
        <taxon>Bacteria</taxon>
        <taxon>Pseudomonadati</taxon>
        <taxon>Pseudomonadota</taxon>
        <taxon>Betaproteobacteria</taxon>
        <taxon>Burkholderiales</taxon>
        <taxon>Alcaligenaceae</taxon>
        <taxon>Verticiella</taxon>
    </lineage>
</organism>
<evidence type="ECO:0000256" key="2">
    <source>
        <dbReference type="PIRSR" id="PIRSR039004-2"/>
    </source>
</evidence>
<accession>A0A556ACG0</accession>
<feature type="binding site" description="via carbamate group" evidence="1">
    <location>
        <position position="162"/>
    </location>
    <ligand>
        <name>Zn(2+)</name>
        <dbReference type="ChEBI" id="CHEBI:29105"/>
        <label>1</label>
    </ligand>
</feature>
<comment type="caution">
    <text evidence="5">The sequence shown here is derived from an EMBL/GenBank/DDBJ whole genome shotgun (WGS) entry which is preliminary data.</text>
</comment>
<dbReference type="PANTHER" id="PTHR42717">
    <property type="entry name" value="DIHYDROOROTASE-RELATED"/>
    <property type="match status" value="1"/>
</dbReference>
<dbReference type="OrthoDB" id="9031471at2"/>
<dbReference type="PANTHER" id="PTHR42717:SF1">
    <property type="entry name" value="IMIDAZOLONEPROPIONASE AND RELATED AMIDOHYDROLASES"/>
    <property type="match status" value="1"/>
</dbReference>
<dbReference type="Proteomes" id="UP000318405">
    <property type="component" value="Unassembled WGS sequence"/>
</dbReference>
<sequence>MLDLVLRGARVIDPSQNIDAHLDVGFADGKVAALAAAIDTPAAETRDVSGCVVSPGFIDMHAHVYWGATSISIDGEQIARRGGVTTMVDAGSAGPANFPGLRRYIIDPSPRRILAYLNVAYPGIFAYSKPVMVGECADLRLIDPIECVRTVGQHRDVIVGIKVRIGRVASEANGSAALDMAFEVGDQTGLPVMVHVDHPPPQMRDVLRRLRKGDVLTHCFRPFPNTPQAPDGGIWQEVLEARERGVFFDLGHGASSFGFEVAGAMLDKGFLPDAISTDIHVLNVDGPVFDLATTMGKFLAMGAGLHDVISRVTAGPARGLNRPELGTLRPGAAGDATVYALEQGSFQFTDCFGRVLSGSLRVRPSGVVSHGRWLED</sequence>